<gene>
    <name evidence="2" type="ORF">BOKJ2_LOCUS172</name>
</gene>
<evidence type="ECO:0000313" key="2">
    <source>
        <dbReference type="EMBL" id="CAD5205488.1"/>
    </source>
</evidence>
<organism evidence="2 3">
    <name type="scientific">Bursaphelenchus okinawaensis</name>
    <dbReference type="NCBI Taxonomy" id="465554"/>
    <lineage>
        <taxon>Eukaryota</taxon>
        <taxon>Metazoa</taxon>
        <taxon>Ecdysozoa</taxon>
        <taxon>Nematoda</taxon>
        <taxon>Chromadorea</taxon>
        <taxon>Rhabditida</taxon>
        <taxon>Tylenchina</taxon>
        <taxon>Tylenchomorpha</taxon>
        <taxon>Aphelenchoidea</taxon>
        <taxon>Aphelenchoididae</taxon>
        <taxon>Bursaphelenchus</taxon>
    </lineage>
</organism>
<keyword evidence="1" id="KW-0732">Signal</keyword>
<evidence type="ECO:0000313" key="3">
    <source>
        <dbReference type="Proteomes" id="UP000614601"/>
    </source>
</evidence>
<feature type="chain" id="PRO_5036220762" evidence="1">
    <location>
        <begin position="21"/>
        <end position="76"/>
    </location>
</feature>
<dbReference type="EMBL" id="CAJFCW020000001">
    <property type="protein sequence ID" value="CAG9077649.1"/>
    <property type="molecule type" value="Genomic_DNA"/>
</dbReference>
<sequence>MNLCFYLTLVFWVLASGVFGKPQHVEYMSVPHFLELLETAEYVERPLGLPETAHSQVNPAIIIDHENAEVLAEIVN</sequence>
<dbReference type="AlphaFoldDB" id="A0A811JQQ0"/>
<feature type="signal peptide" evidence="1">
    <location>
        <begin position="1"/>
        <end position="20"/>
    </location>
</feature>
<dbReference type="OrthoDB" id="10411412at2759"/>
<reference evidence="2" key="1">
    <citation type="submission" date="2020-09" db="EMBL/GenBank/DDBJ databases">
        <authorList>
            <person name="Kikuchi T."/>
        </authorList>
    </citation>
    <scope>NUCLEOTIDE SEQUENCE</scope>
    <source>
        <strain evidence="2">SH1</strain>
    </source>
</reference>
<dbReference type="Proteomes" id="UP000783686">
    <property type="component" value="Unassembled WGS sequence"/>
</dbReference>
<name>A0A811JQQ0_9BILA</name>
<dbReference type="EMBL" id="CAJFDH010000001">
    <property type="protein sequence ID" value="CAD5205488.1"/>
    <property type="molecule type" value="Genomic_DNA"/>
</dbReference>
<proteinExistence type="predicted"/>
<comment type="caution">
    <text evidence="2">The sequence shown here is derived from an EMBL/GenBank/DDBJ whole genome shotgun (WGS) entry which is preliminary data.</text>
</comment>
<keyword evidence="3" id="KW-1185">Reference proteome</keyword>
<accession>A0A811JQQ0</accession>
<evidence type="ECO:0000256" key="1">
    <source>
        <dbReference type="SAM" id="SignalP"/>
    </source>
</evidence>
<protein>
    <submittedName>
        <fullName evidence="2">Uncharacterized protein</fullName>
    </submittedName>
</protein>
<dbReference type="Proteomes" id="UP000614601">
    <property type="component" value="Unassembled WGS sequence"/>
</dbReference>